<feature type="binding site" evidence="9">
    <location>
        <position position="120"/>
    </location>
    <ligand>
        <name>Zn(2+)</name>
        <dbReference type="ChEBI" id="CHEBI:29105"/>
        <note>catalytic</note>
    </ligand>
</feature>
<dbReference type="EC" id="3.1.-.-" evidence="9"/>
<keyword evidence="11" id="KW-1185">Reference proteome</keyword>
<dbReference type="EMBL" id="QPJJ01000011">
    <property type="protein sequence ID" value="RCW65335.1"/>
    <property type="molecule type" value="Genomic_DNA"/>
</dbReference>
<evidence type="ECO:0000256" key="1">
    <source>
        <dbReference type="ARBA" id="ARBA00010875"/>
    </source>
</evidence>
<accession>A0A368XBV7</accession>
<evidence type="ECO:0000256" key="2">
    <source>
        <dbReference type="ARBA" id="ARBA00022517"/>
    </source>
</evidence>
<dbReference type="Pfam" id="PF02130">
    <property type="entry name" value="YbeY"/>
    <property type="match status" value="1"/>
</dbReference>
<dbReference type="InterPro" id="IPR002036">
    <property type="entry name" value="YbeY"/>
</dbReference>
<dbReference type="AlphaFoldDB" id="A0A368XBV7"/>
<dbReference type="InterPro" id="IPR023091">
    <property type="entry name" value="MetalPrtase_cat_dom_sf_prd"/>
</dbReference>
<evidence type="ECO:0000256" key="9">
    <source>
        <dbReference type="HAMAP-Rule" id="MF_00009"/>
    </source>
</evidence>
<sequence>MIIDFHDETNEVTEEYIDLIDKLLTFAGKEENLSDRIELSVGFVNNEEIQELNKNYRQIDKPTDVLSFALEDEKEGELKIIGEDVPLMLGDIIISVDKAKEQAKDYNHSLERELGFLALHGFLHLNGYDHMSEEDETKMFDRQKEILDAFGLSR</sequence>
<evidence type="ECO:0000313" key="10">
    <source>
        <dbReference type="EMBL" id="RCW65335.1"/>
    </source>
</evidence>
<evidence type="ECO:0000256" key="3">
    <source>
        <dbReference type="ARBA" id="ARBA00022552"/>
    </source>
</evidence>
<dbReference type="GO" id="GO:0006364">
    <property type="term" value="P:rRNA processing"/>
    <property type="evidence" value="ECO:0007669"/>
    <property type="project" value="UniProtKB-UniRule"/>
</dbReference>
<keyword evidence="2 9" id="KW-0690">Ribosome biogenesis</keyword>
<dbReference type="GO" id="GO:0008270">
    <property type="term" value="F:zinc ion binding"/>
    <property type="evidence" value="ECO:0007669"/>
    <property type="project" value="UniProtKB-UniRule"/>
</dbReference>
<feature type="binding site" evidence="9">
    <location>
        <position position="124"/>
    </location>
    <ligand>
        <name>Zn(2+)</name>
        <dbReference type="ChEBI" id="CHEBI:29105"/>
        <note>catalytic</note>
    </ligand>
</feature>
<dbReference type="PANTHER" id="PTHR46986:SF1">
    <property type="entry name" value="ENDORIBONUCLEASE YBEY, CHLOROPLASTIC"/>
    <property type="match status" value="1"/>
</dbReference>
<gene>
    <name evidence="9" type="primary">ybeY</name>
    <name evidence="10" type="ORF">DFR57_11163</name>
</gene>
<dbReference type="HAMAP" id="MF_00009">
    <property type="entry name" value="Endoribonucl_YbeY"/>
    <property type="match status" value="1"/>
</dbReference>
<comment type="caution">
    <text evidence="10">The sequence shown here is derived from an EMBL/GenBank/DDBJ whole genome shotgun (WGS) entry which is preliminary data.</text>
</comment>
<keyword evidence="8 9" id="KW-0862">Zinc</keyword>
<comment type="subcellular location">
    <subcellularLocation>
        <location evidence="9">Cytoplasm</location>
    </subcellularLocation>
</comment>
<dbReference type="OrthoDB" id="9807740at2"/>
<dbReference type="PROSITE" id="PS01306">
    <property type="entry name" value="UPF0054"/>
    <property type="match status" value="1"/>
</dbReference>
<dbReference type="GO" id="GO:0005737">
    <property type="term" value="C:cytoplasm"/>
    <property type="evidence" value="ECO:0007669"/>
    <property type="project" value="UniProtKB-SubCell"/>
</dbReference>
<proteinExistence type="inferred from homology"/>
<evidence type="ECO:0000313" key="11">
    <source>
        <dbReference type="Proteomes" id="UP000252585"/>
    </source>
</evidence>
<comment type="function">
    <text evidence="9">Single strand-specific metallo-endoribonuclease involved in late-stage 70S ribosome quality control and in maturation of the 3' terminus of the 16S rRNA.</text>
</comment>
<keyword evidence="7 9" id="KW-0378">Hydrolase</keyword>
<protein>
    <recommendedName>
        <fullName evidence="9">Endoribonuclease YbeY</fullName>
        <ecNumber evidence="9">3.1.-.-</ecNumber>
    </recommendedName>
</protein>
<dbReference type="GO" id="GO:0004521">
    <property type="term" value="F:RNA endonuclease activity"/>
    <property type="evidence" value="ECO:0007669"/>
    <property type="project" value="UniProtKB-UniRule"/>
</dbReference>
<evidence type="ECO:0000256" key="6">
    <source>
        <dbReference type="ARBA" id="ARBA00022759"/>
    </source>
</evidence>
<dbReference type="GO" id="GO:0004222">
    <property type="term" value="F:metalloendopeptidase activity"/>
    <property type="evidence" value="ECO:0007669"/>
    <property type="project" value="InterPro"/>
</dbReference>
<dbReference type="PANTHER" id="PTHR46986">
    <property type="entry name" value="ENDORIBONUCLEASE YBEY, CHLOROPLASTIC"/>
    <property type="match status" value="1"/>
</dbReference>
<dbReference type="RefSeq" id="WP_114353626.1">
    <property type="nucleotide sequence ID" value="NZ_QPJJ01000011.1"/>
</dbReference>
<organism evidence="10 11">
    <name type="scientific">Saliterribacillus persicus</name>
    <dbReference type="NCBI Taxonomy" id="930114"/>
    <lineage>
        <taxon>Bacteria</taxon>
        <taxon>Bacillati</taxon>
        <taxon>Bacillota</taxon>
        <taxon>Bacilli</taxon>
        <taxon>Bacillales</taxon>
        <taxon>Bacillaceae</taxon>
        <taxon>Saliterribacillus</taxon>
    </lineage>
</organism>
<keyword evidence="6 9" id="KW-0255">Endonuclease</keyword>
<dbReference type="SUPFAM" id="SSF55486">
    <property type="entry name" value="Metalloproteases ('zincins'), catalytic domain"/>
    <property type="match status" value="1"/>
</dbReference>
<reference evidence="10 11" key="1">
    <citation type="submission" date="2018-07" db="EMBL/GenBank/DDBJ databases">
        <title>Genomic Encyclopedia of Type Strains, Phase IV (KMG-IV): sequencing the most valuable type-strain genomes for metagenomic binning, comparative biology and taxonomic classification.</title>
        <authorList>
            <person name="Goeker M."/>
        </authorList>
    </citation>
    <scope>NUCLEOTIDE SEQUENCE [LARGE SCALE GENOMIC DNA]</scope>
    <source>
        <strain evidence="10 11">DSM 27696</strain>
    </source>
</reference>
<keyword evidence="9" id="KW-0963">Cytoplasm</keyword>
<evidence type="ECO:0000256" key="8">
    <source>
        <dbReference type="ARBA" id="ARBA00022833"/>
    </source>
</evidence>
<dbReference type="NCBIfam" id="TIGR00043">
    <property type="entry name" value="rRNA maturation RNase YbeY"/>
    <property type="match status" value="1"/>
</dbReference>
<evidence type="ECO:0000256" key="5">
    <source>
        <dbReference type="ARBA" id="ARBA00022723"/>
    </source>
</evidence>
<name>A0A368XBV7_9BACI</name>
<evidence type="ECO:0000256" key="7">
    <source>
        <dbReference type="ARBA" id="ARBA00022801"/>
    </source>
</evidence>
<dbReference type="Proteomes" id="UP000252585">
    <property type="component" value="Unassembled WGS sequence"/>
</dbReference>
<evidence type="ECO:0000256" key="4">
    <source>
        <dbReference type="ARBA" id="ARBA00022722"/>
    </source>
</evidence>
<comment type="cofactor">
    <cofactor evidence="9">
        <name>Zn(2+)</name>
        <dbReference type="ChEBI" id="CHEBI:29105"/>
    </cofactor>
    <text evidence="9">Binds 1 zinc ion.</text>
</comment>
<keyword evidence="5 9" id="KW-0479">Metal-binding</keyword>
<keyword evidence="3 9" id="KW-0698">rRNA processing</keyword>
<feature type="binding site" evidence="9">
    <location>
        <position position="130"/>
    </location>
    <ligand>
        <name>Zn(2+)</name>
        <dbReference type="ChEBI" id="CHEBI:29105"/>
        <note>catalytic</note>
    </ligand>
</feature>
<dbReference type="Gene3D" id="3.40.390.30">
    <property type="entry name" value="Metalloproteases ('zincins'), catalytic domain"/>
    <property type="match status" value="1"/>
</dbReference>
<comment type="similarity">
    <text evidence="1 9">Belongs to the endoribonuclease YbeY family.</text>
</comment>
<dbReference type="InterPro" id="IPR020549">
    <property type="entry name" value="YbeY_CS"/>
</dbReference>
<keyword evidence="4 9" id="KW-0540">Nuclease</keyword>